<sequence length="175" mass="18973">MSIVAIAGALSAFSPLIKSWLSDDDDDQESIAKVVVDVAQQVAGEVEPNNALAQITTNAELQARFHESLVARSNDIALLIKDRDNARKNYALSRNATDAIAGRVMSYNLPLVILTVIVQVVATYLLRDNAALVSTVSTACGFIIKHLLDERKEITGFYFGGSLSPTEQPKTLKKL</sequence>
<reference evidence="1" key="1">
    <citation type="journal article" date="2015" name="MBio">
        <title>Eco-Evolutionary Dynamics of Episomes among Ecologically Cohesive Bacterial Populations.</title>
        <authorList>
            <person name="Xue H."/>
            <person name="Cordero O.X."/>
            <person name="Camas F.M."/>
            <person name="Trimble W."/>
            <person name="Meyer F."/>
            <person name="Guglielmini J."/>
            <person name="Rocha E.P."/>
            <person name="Polz M.F."/>
        </authorList>
    </citation>
    <scope>NUCLEOTIDE SEQUENCE</scope>
    <source>
        <strain evidence="1">FF_61</strain>
    </source>
</reference>
<name>A0A0H3ZLP5_9VIBR</name>
<proteinExistence type="predicted"/>
<accession>A0A0H3ZLP5</accession>
<dbReference type="EMBL" id="KP795522">
    <property type="protein sequence ID" value="AKN37083.1"/>
    <property type="molecule type" value="Genomic_DNA"/>
</dbReference>
<evidence type="ECO:0000313" key="1">
    <source>
        <dbReference type="EMBL" id="AKN37083.1"/>
    </source>
</evidence>
<protein>
    <submittedName>
        <fullName evidence="1">Uncharacterized protein</fullName>
    </submittedName>
</protein>
<organism evidence="1">
    <name type="scientific">Vibrio cyclitrophicus</name>
    <dbReference type="NCBI Taxonomy" id="47951"/>
    <lineage>
        <taxon>Bacteria</taxon>
        <taxon>Pseudomonadati</taxon>
        <taxon>Pseudomonadota</taxon>
        <taxon>Gammaproteobacteria</taxon>
        <taxon>Vibrionales</taxon>
        <taxon>Vibrionaceae</taxon>
        <taxon>Vibrio</taxon>
    </lineage>
</organism>
<dbReference type="AlphaFoldDB" id="A0A0H3ZLP5"/>